<proteinExistence type="predicted"/>
<evidence type="ECO:0000313" key="3">
    <source>
        <dbReference type="EMBL" id="ORC80905.1"/>
    </source>
</evidence>
<evidence type="ECO:0000256" key="2">
    <source>
        <dbReference type="SAM" id="SignalP"/>
    </source>
</evidence>
<dbReference type="VEuPathDB" id="TriTrypDB:TM35_001381030"/>
<gene>
    <name evidence="3" type="ORF">TM35_001381030</name>
</gene>
<name>A0A1X0NDE0_9TRYP</name>
<keyword evidence="2" id="KW-0732">Signal</keyword>
<feature type="signal peptide" evidence="2">
    <location>
        <begin position="1"/>
        <end position="22"/>
    </location>
</feature>
<feature type="chain" id="PRO_5013004374" description="Mucin TcMUCII" evidence="2">
    <location>
        <begin position="23"/>
        <end position="264"/>
    </location>
</feature>
<sequence>MQVRRVLYFLALIMSVASVCVATTTSAQSESLNPEDASHRTCTGGDSATECLPGSPGPAEPGKTTHRGSSGNETHQESVGGPGQESGSGSSMGSVAGTGGTSSHTASPNSQAPDADTLPTAPTSSDDVSSTGPLPGGSGSNPHGGSAAAQSPSSPNIEGTGSETGVADASAGNGTKPEESEAPDNSGVAGNADTTPNNSTNTDPETPNTANNEESTTTTTTTTIPPEPANNKKGDADSSSSISSSVWVRVPLLIVVTLACILVC</sequence>
<dbReference type="EMBL" id="NBCO01000138">
    <property type="protein sequence ID" value="ORC80905.1"/>
    <property type="molecule type" value="Genomic_DNA"/>
</dbReference>
<dbReference type="GeneID" id="39991660"/>
<accession>A0A1X0NDE0</accession>
<dbReference type="Proteomes" id="UP000192257">
    <property type="component" value="Unassembled WGS sequence"/>
</dbReference>
<comment type="caution">
    <text evidence="3">The sequence shown here is derived from an EMBL/GenBank/DDBJ whole genome shotgun (WGS) entry which is preliminary data.</text>
</comment>
<keyword evidence="4" id="KW-1185">Reference proteome</keyword>
<evidence type="ECO:0000256" key="1">
    <source>
        <dbReference type="SAM" id="MobiDB-lite"/>
    </source>
</evidence>
<feature type="region of interest" description="Disordered" evidence="1">
    <location>
        <begin position="26"/>
        <end position="243"/>
    </location>
</feature>
<feature type="compositionally biased region" description="Low complexity" evidence="1">
    <location>
        <begin position="140"/>
        <end position="155"/>
    </location>
</feature>
<evidence type="ECO:0008006" key="5">
    <source>
        <dbReference type="Google" id="ProtNLM"/>
    </source>
</evidence>
<feature type="compositionally biased region" description="Low complexity" evidence="1">
    <location>
        <begin position="87"/>
        <end position="108"/>
    </location>
</feature>
<evidence type="ECO:0000313" key="4">
    <source>
        <dbReference type="Proteomes" id="UP000192257"/>
    </source>
</evidence>
<dbReference type="AlphaFoldDB" id="A0A1X0NDE0"/>
<dbReference type="RefSeq" id="XP_028876828.1">
    <property type="nucleotide sequence ID" value="XM_029031880.1"/>
</dbReference>
<reference evidence="3 4" key="1">
    <citation type="submission" date="2017-03" db="EMBL/GenBank/DDBJ databases">
        <title>An alternative strategy for trypanosome survival in the mammalian bloodstream revealed through genome and transcriptome analysis of the ubiquitous bovine parasite Trypanosoma (Megatrypanum) theileri.</title>
        <authorList>
            <person name="Kelly S."/>
            <person name="Ivens A."/>
            <person name="Mott A."/>
            <person name="O'Neill E."/>
            <person name="Emms D."/>
            <person name="Macleod O."/>
            <person name="Voorheis P."/>
            <person name="Matthews J."/>
            <person name="Matthews K."/>
            <person name="Carrington M."/>
        </authorList>
    </citation>
    <scope>NUCLEOTIDE SEQUENCE [LARGE SCALE GENOMIC DNA]</scope>
    <source>
        <strain evidence="3">Edinburgh</strain>
    </source>
</reference>
<feature type="compositionally biased region" description="Low complexity" evidence="1">
    <location>
        <begin position="194"/>
        <end position="224"/>
    </location>
</feature>
<protein>
    <recommendedName>
        <fullName evidence="5">Mucin TcMUCII</fullName>
    </recommendedName>
</protein>
<organism evidence="3 4">
    <name type="scientific">Trypanosoma theileri</name>
    <dbReference type="NCBI Taxonomy" id="67003"/>
    <lineage>
        <taxon>Eukaryota</taxon>
        <taxon>Discoba</taxon>
        <taxon>Euglenozoa</taxon>
        <taxon>Kinetoplastea</taxon>
        <taxon>Metakinetoplastina</taxon>
        <taxon>Trypanosomatida</taxon>
        <taxon>Trypanosomatidae</taxon>
        <taxon>Trypanosoma</taxon>
    </lineage>
</organism>